<feature type="domain" description="Major facilitator superfamily (MFS) profile" evidence="6">
    <location>
        <begin position="1"/>
        <end position="388"/>
    </location>
</feature>
<dbReference type="InterPro" id="IPR036259">
    <property type="entry name" value="MFS_trans_sf"/>
</dbReference>
<sequence>MSETLSAPPLSARRARWGTIGYFVATGAALGTWTSRIPAIKQDLGLDDGRMTIALFAIAVGSVLAMQVVGHLADRFGSARVLGPAGLAMAASLLVPGFAGSLPVLVAGLVLFGAGHGVVDVAMNAHSMQVQRQYAKPIVITFHALFSVGGLIGSGVGAVAAQLGTPVPLHFALAALGLAVLVEASRRRLLPAEPHRTSGERERARGISPAILLLGVLAFSCSLGEGSMADWSPLYLHDELRTSPAIAAIGYAVFSTMMAVCRFLGDHLVARFGPVALVRTCGLIAGVGMGAGLLAHHPVAAITGFALFGIGLSCIIPQVFSAAGTRDPARAGRDLAQVSTLGYGGLLAGPVVIGVITHWTDLTTALLIPAALALVVALAAPIVRPRPAAG</sequence>
<feature type="transmembrane region" description="Helical" evidence="5">
    <location>
        <begin position="245"/>
        <end position="264"/>
    </location>
</feature>
<dbReference type="SUPFAM" id="SSF103473">
    <property type="entry name" value="MFS general substrate transporter"/>
    <property type="match status" value="1"/>
</dbReference>
<feature type="transmembrane region" description="Helical" evidence="5">
    <location>
        <begin position="276"/>
        <end position="295"/>
    </location>
</feature>
<evidence type="ECO:0000313" key="8">
    <source>
        <dbReference type="Proteomes" id="UP001237595"/>
    </source>
</evidence>
<organism evidence="7 8">
    <name type="scientific">Saccharopolyspora ipomoeae</name>
    <dbReference type="NCBI Taxonomy" id="3042027"/>
    <lineage>
        <taxon>Bacteria</taxon>
        <taxon>Bacillati</taxon>
        <taxon>Actinomycetota</taxon>
        <taxon>Actinomycetes</taxon>
        <taxon>Pseudonocardiales</taxon>
        <taxon>Pseudonocardiaceae</taxon>
        <taxon>Saccharopolyspora</taxon>
    </lineage>
</organism>
<comment type="caution">
    <text evidence="7">The sequence shown here is derived from an EMBL/GenBank/DDBJ whole genome shotgun (WGS) entry which is preliminary data.</text>
</comment>
<evidence type="ECO:0000256" key="4">
    <source>
        <dbReference type="ARBA" id="ARBA00023136"/>
    </source>
</evidence>
<evidence type="ECO:0000256" key="3">
    <source>
        <dbReference type="ARBA" id="ARBA00022989"/>
    </source>
</evidence>
<evidence type="ECO:0000256" key="1">
    <source>
        <dbReference type="ARBA" id="ARBA00004651"/>
    </source>
</evidence>
<feature type="transmembrane region" description="Helical" evidence="5">
    <location>
        <begin position="301"/>
        <end position="323"/>
    </location>
</feature>
<feature type="transmembrane region" description="Helical" evidence="5">
    <location>
        <begin position="167"/>
        <end position="185"/>
    </location>
</feature>
<dbReference type="Proteomes" id="UP001237595">
    <property type="component" value="Unassembled WGS sequence"/>
</dbReference>
<gene>
    <name evidence="7" type="ORF">QFW96_01985</name>
</gene>
<dbReference type="InterPro" id="IPR011701">
    <property type="entry name" value="MFS"/>
</dbReference>
<dbReference type="CDD" id="cd17393">
    <property type="entry name" value="MFS_MosC_like"/>
    <property type="match status" value="1"/>
</dbReference>
<evidence type="ECO:0000259" key="6">
    <source>
        <dbReference type="PROSITE" id="PS50850"/>
    </source>
</evidence>
<dbReference type="EMBL" id="JASAOF010000001">
    <property type="protein sequence ID" value="MDI2027356.1"/>
    <property type="molecule type" value="Genomic_DNA"/>
</dbReference>
<keyword evidence="8" id="KW-1185">Reference proteome</keyword>
<feature type="transmembrane region" description="Helical" evidence="5">
    <location>
        <begin position="105"/>
        <end position="126"/>
    </location>
</feature>
<dbReference type="PANTHER" id="PTHR23514">
    <property type="entry name" value="BYPASS OF STOP CODON PROTEIN 6"/>
    <property type="match status" value="1"/>
</dbReference>
<dbReference type="Pfam" id="PF07690">
    <property type="entry name" value="MFS_1"/>
    <property type="match status" value="1"/>
</dbReference>
<keyword evidence="4 5" id="KW-0472">Membrane</keyword>
<keyword evidence="3 5" id="KW-1133">Transmembrane helix</keyword>
<name>A0ABT6PIQ8_9PSEU</name>
<dbReference type="InterPro" id="IPR020846">
    <property type="entry name" value="MFS_dom"/>
</dbReference>
<evidence type="ECO:0000256" key="5">
    <source>
        <dbReference type="SAM" id="Phobius"/>
    </source>
</evidence>
<accession>A0ABT6PIQ8</accession>
<dbReference type="RefSeq" id="WP_281453722.1">
    <property type="nucleotide sequence ID" value="NZ_JASAOF010000001.1"/>
</dbReference>
<evidence type="ECO:0000256" key="2">
    <source>
        <dbReference type="ARBA" id="ARBA00022692"/>
    </source>
</evidence>
<dbReference type="InterPro" id="IPR051788">
    <property type="entry name" value="MFS_Transporter"/>
</dbReference>
<protein>
    <submittedName>
        <fullName evidence="7">MFS transporter</fullName>
    </submittedName>
</protein>
<feature type="transmembrane region" description="Helical" evidence="5">
    <location>
        <begin position="206"/>
        <end position="225"/>
    </location>
</feature>
<feature type="transmembrane region" description="Helical" evidence="5">
    <location>
        <begin position="51"/>
        <end position="69"/>
    </location>
</feature>
<feature type="transmembrane region" description="Helical" evidence="5">
    <location>
        <begin position="362"/>
        <end position="383"/>
    </location>
</feature>
<feature type="transmembrane region" description="Helical" evidence="5">
    <location>
        <begin position="335"/>
        <end position="356"/>
    </location>
</feature>
<dbReference type="Gene3D" id="1.20.1250.20">
    <property type="entry name" value="MFS general substrate transporter like domains"/>
    <property type="match status" value="2"/>
</dbReference>
<reference evidence="7 8" key="1">
    <citation type="submission" date="2023-04" db="EMBL/GenBank/DDBJ databases">
        <title>Draft genome sequence of Saccharopolyspora sp. TS4A08 isolated from sweet potato rhizospheric soil.</title>
        <authorList>
            <person name="Suksaard P."/>
            <person name="Duangmal K."/>
        </authorList>
    </citation>
    <scope>NUCLEOTIDE SEQUENCE [LARGE SCALE GENOMIC DNA]</scope>
    <source>
        <strain evidence="7 8">TS4A08</strain>
    </source>
</reference>
<evidence type="ECO:0000313" key="7">
    <source>
        <dbReference type="EMBL" id="MDI2027356.1"/>
    </source>
</evidence>
<proteinExistence type="predicted"/>
<feature type="transmembrane region" description="Helical" evidence="5">
    <location>
        <begin position="20"/>
        <end position="39"/>
    </location>
</feature>
<dbReference type="PANTHER" id="PTHR23514:SF13">
    <property type="entry name" value="INNER MEMBRANE PROTEIN YBJJ"/>
    <property type="match status" value="1"/>
</dbReference>
<keyword evidence="2 5" id="KW-0812">Transmembrane</keyword>
<comment type="subcellular location">
    <subcellularLocation>
        <location evidence="1">Cell membrane</location>
        <topology evidence="1">Multi-pass membrane protein</topology>
    </subcellularLocation>
</comment>
<dbReference type="PROSITE" id="PS50850">
    <property type="entry name" value="MFS"/>
    <property type="match status" value="1"/>
</dbReference>
<feature type="transmembrane region" description="Helical" evidence="5">
    <location>
        <begin position="138"/>
        <end position="161"/>
    </location>
</feature>